<feature type="domain" description="Metallo-beta-lactamase" evidence="2">
    <location>
        <begin position="44"/>
        <end position="243"/>
    </location>
</feature>
<evidence type="ECO:0000313" key="3">
    <source>
        <dbReference type="EMBL" id="OGF20661.1"/>
    </source>
</evidence>
<keyword evidence="1" id="KW-0472">Membrane</keyword>
<keyword evidence="1" id="KW-0812">Transmembrane</keyword>
<sequence>MKIEKILLKLATTFFIFLLLWGVFYWQSQEEKGKLVVNFFDVGQGDAILIKTPNNQKILIDGGPDNGVLAKLGRSLPFYDKEIDLVILSHPHTDHLIGLIEVLKRYKVKKILGTGVMHTTPEYLVWLEEINGQKIPLEIAIRGQSFDFGGETKLEILYPLENLAGQSVDDLNNTSIVSKLTFKNNSFLFVGDAEFPIEEKLIASDADLKANVLKIGHHGSKNATSENFLEKVDPQNAVISVGANNKFGHPSGRVTNRLKREGVEILRTDEMGDIKFLGDGNNFVKAY</sequence>
<dbReference type="SUPFAM" id="SSF56281">
    <property type="entry name" value="Metallo-hydrolase/oxidoreductase"/>
    <property type="match status" value="1"/>
</dbReference>
<proteinExistence type="predicted"/>
<organism evidence="3 4">
    <name type="scientific">Candidatus Falkowbacteria bacterium RIFOXYA2_FULL_38_12</name>
    <dbReference type="NCBI Taxonomy" id="1797993"/>
    <lineage>
        <taxon>Bacteria</taxon>
        <taxon>Candidatus Falkowiibacteriota</taxon>
    </lineage>
</organism>
<dbReference type="AlphaFoldDB" id="A0A1F5S310"/>
<dbReference type="InterPro" id="IPR001279">
    <property type="entry name" value="Metallo-B-lactamas"/>
</dbReference>
<comment type="caution">
    <text evidence="3">The sequence shown here is derived from an EMBL/GenBank/DDBJ whole genome shotgun (WGS) entry which is preliminary data.</text>
</comment>
<protein>
    <recommendedName>
        <fullName evidence="2">Metallo-beta-lactamase domain-containing protein</fullName>
    </recommendedName>
</protein>
<dbReference type="EMBL" id="MFGA01000021">
    <property type="protein sequence ID" value="OGF20661.1"/>
    <property type="molecule type" value="Genomic_DNA"/>
</dbReference>
<keyword evidence="1" id="KW-1133">Transmembrane helix</keyword>
<feature type="transmembrane region" description="Helical" evidence="1">
    <location>
        <begin position="7"/>
        <end position="26"/>
    </location>
</feature>
<reference evidence="3 4" key="1">
    <citation type="journal article" date="2016" name="Nat. Commun.">
        <title>Thousands of microbial genomes shed light on interconnected biogeochemical processes in an aquifer system.</title>
        <authorList>
            <person name="Anantharaman K."/>
            <person name="Brown C.T."/>
            <person name="Hug L.A."/>
            <person name="Sharon I."/>
            <person name="Castelle C.J."/>
            <person name="Probst A.J."/>
            <person name="Thomas B.C."/>
            <person name="Singh A."/>
            <person name="Wilkins M.J."/>
            <person name="Karaoz U."/>
            <person name="Brodie E.L."/>
            <person name="Williams K.H."/>
            <person name="Hubbard S.S."/>
            <person name="Banfield J.F."/>
        </authorList>
    </citation>
    <scope>NUCLEOTIDE SEQUENCE [LARGE SCALE GENOMIC DNA]</scope>
</reference>
<dbReference type="Pfam" id="PF00753">
    <property type="entry name" value="Lactamase_B"/>
    <property type="match status" value="1"/>
</dbReference>
<dbReference type="InterPro" id="IPR052159">
    <property type="entry name" value="Competence_DNA_uptake"/>
</dbReference>
<dbReference type="CDD" id="cd07731">
    <property type="entry name" value="ComA-like_MBL-fold"/>
    <property type="match status" value="1"/>
</dbReference>
<accession>A0A1F5S310</accession>
<dbReference type="InterPro" id="IPR036866">
    <property type="entry name" value="RibonucZ/Hydroxyglut_hydro"/>
</dbReference>
<dbReference type="Gene3D" id="3.60.15.10">
    <property type="entry name" value="Ribonuclease Z/Hydroxyacylglutathione hydrolase-like"/>
    <property type="match status" value="1"/>
</dbReference>
<dbReference type="Proteomes" id="UP000177407">
    <property type="component" value="Unassembled WGS sequence"/>
</dbReference>
<evidence type="ECO:0000256" key="1">
    <source>
        <dbReference type="SAM" id="Phobius"/>
    </source>
</evidence>
<dbReference type="InterPro" id="IPR035681">
    <property type="entry name" value="ComA-like_MBL"/>
</dbReference>
<gene>
    <name evidence="3" type="ORF">A2257_01365</name>
</gene>
<dbReference type="PANTHER" id="PTHR30619:SF1">
    <property type="entry name" value="RECOMBINATION PROTEIN 2"/>
    <property type="match status" value="1"/>
</dbReference>
<name>A0A1F5S310_9BACT</name>
<evidence type="ECO:0000313" key="4">
    <source>
        <dbReference type="Proteomes" id="UP000177407"/>
    </source>
</evidence>
<dbReference type="PANTHER" id="PTHR30619">
    <property type="entry name" value="DNA INTERNALIZATION/COMPETENCE PROTEIN COMEC/REC2"/>
    <property type="match status" value="1"/>
</dbReference>
<evidence type="ECO:0000259" key="2">
    <source>
        <dbReference type="SMART" id="SM00849"/>
    </source>
</evidence>
<dbReference type="SMART" id="SM00849">
    <property type="entry name" value="Lactamase_B"/>
    <property type="match status" value="1"/>
</dbReference>